<dbReference type="Proteomes" id="UP000629468">
    <property type="component" value="Unassembled WGS sequence"/>
</dbReference>
<evidence type="ECO:0000313" key="4">
    <source>
        <dbReference type="Proteomes" id="UP000629468"/>
    </source>
</evidence>
<dbReference type="Pfam" id="PF24883">
    <property type="entry name" value="NPHP3_N"/>
    <property type="match status" value="1"/>
</dbReference>
<dbReference type="AlphaFoldDB" id="A0A8H7EX69"/>
<reference evidence="3 4" key="1">
    <citation type="journal article" name="Sci. Rep.">
        <title>Telomere-to-telomere assembled and centromere annotated genomes of the two main subspecies of the button mushroom Agaricus bisporus reveal especially polymorphic chromosome ends.</title>
        <authorList>
            <person name="Sonnenberg A.S.M."/>
            <person name="Sedaghat-Telgerd N."/>
            <person name="Lavrijssen B."/>
            <person name="Ohm R.A."/>
            <person name="Hendrickx P.M."/>
            <person name="Scholtmeijer K."/>
            <person name="Baars J.J.P."/>
            <person name="van Peer A."/>
        </authorList>
    </citation>
    <scope>NUCLEOTIDE SEQUENCE [LARGE SCALE GENOMIC DNA]</scope>
    <source>
        <strain evidence="3 4">H119_p4</strain>
    </source>
</reference>
<evidence type="ECO:0000313" key="3">
    <source>
        <dbReference type="EMBL" id="KAF7761622.1"/>
    </source>
</evidence>
<evidence type="ECO:0000259" key="2">
    <source>
        <dbReference type="Pfam" id="PF24883"/>
    </source>
</evidence>
<organism evidence="3 4">
    <name type="scientific">Agaricus bisporus var. burnettii</name>
    <dbReference type="NCBI Taxonomy" id="192524"/>
    <lineage>
        <taxon>Eukaryota</taxon>
        <taxon>Fungi</taxon>
        <taxon>Dikarya</taxon>
        <taxon>Basidiomycota</taxon>
        <taxon>Agaricomycotina</taxon>
        <taxon>Agaricomycetes</taxon>
        <taxon>Agaricomycetidae</taxon>
        <taxon>Agaricales</taxon>
        <taxon>Agaricineae</taxon>
        <taxon>Agaricaceae</taxon>
        <taxon>Agaricus</taxon>
    </lineage>
</organism>
<dbReference type="InterPro" id="IPR056884">
    <property type="entry name" value="NPHP3-like_N"/>
</dbReference>
<dbReference type="PANTHER" id="PTHR10039:SF17">
    <property type="entry name" value="FUNGAL STAND N-TERMINAL GOODBYE DOMAIN-CONTAINING PROTEIN-RELATED"/>
    <property type="match status" value="1"/>
</dbReference>
<feature type="domain" description="Nephrocystin 3-like N-terminal" evidence="2">
    <location>
        <begin position="74"/>
        <end position="227"/>
    </location>
</feature>
<dbReference type="PANTHER" id="PTHR10039">
    <property type="entry name" value="AMELOGENIN"/>
    <property type="match status" value="1"/>
</dbReference>
<dbReference type="InterPro" id="IPR027417">
    <property type="entry name" value="P-loop_NTPase"/>
</dbReference>
<sequence length="702" mass="78226">MFSNPRNFVINNSHFTDQSVNVFSNGPSGIDVLLKASTSEAAYDSSARDPPPRCFPGTREQYIQDIIHWALSNDDQACQPLFWMKGLAGVGKSALAQSCVELLNGLGKPCAAYFFSVNGKMKHGSFFNIVAYQLSTIFPQYRDLVDSKIRRDNTLVEKSMASQFKTLIVEPLKDLENQGKSIGFRVPIFVDGLDECESQDAQCQIIELIASSARDGSIPLCWAFFSRPERHIEATFGRTNVSSICYHTILPVSRDADGEIELYLRVGFENVLRECNLPAAPGTPWSSIEDMKVLVDASSGLFVYASTILRYISHSTSLGPERPLREVLDVIFHGQNLANRGVSVSPFEELDKVYMLIMQRIPSRAKPVVQLLCAILCFCGPLSYGDGRGAAVLGNLLRLSAVEFRTTCQQLSSVLHFQNQGQQLSFHDVDTTLPFNHINPCAISKLCGIVRAQLGGSIAFYHKSFFDFLIDPKRSGNFCVKSAMAENALFEHCFDLRLELEASYVVNGSELMLAIGKQSSAESLSYPFADELTNSVLKTETYALSCTICSGLAGRPLLNPKLREKLRHCDFCKNFGCSGYFENIGGSILFRTHPGELRYLESDGFKKMIQQKIEAGALRICRPSLIKQIKILLRKPSRDQIESGLCMVGHGKKATYWYWEINREKDYFQTIESLTEAEIEKICNGDRLTPELGGRRGGTVFE</sequence>
<gene>
    <name evidence="3" type="ORF">Agabi119p4_9614</name>
</gene>
<proteinExistence type="predicted"/>
<accession>A0A8H7EX69</accession>
<keyword evidence="1" id="KW-0677">Repeat</keyword>
<protein>
    <recommendedName>
        <fullName evidence="2">Nephrocystin 3-like N-terminal domain-containing protein</fullName>
    </recommendedName>
</protein>
<evidence type="ECO:0000256" key="1">
    <source>
        <dbReference type="ARBA" id="ARBA00022737"/>
    </source>
</evidence>
<name>A0A8H7EX69_AGABI</name>
<comment type="caution">
    <text evidence="3">The sequence shown here is derived from an EMBL/GenBank/DDBJ whole genome shotgun (WGS) entry which is preliminary data.</text>
</comment>
<dbReference type="SUPFAM" id="SSF52540">
    <property type="entry name" value="P-loop containing nucleoside triphosphate hydrolases"/>
    <property type="match status" value="1"/>
</dbReference>
<dbReference type="EMBL" id="JABXXO010000013">
    <property type="protein sequence ID" value="KAF7761622.1"/>
    <property type="molecule type" value="Genomic_DNA"/>
</dbReference>